<protein>
    <submittedName>
        <fullName evidence="3">Lytic transglycosylase domain-containing protein</fullName>
    </submittedName>
</protein>
<dbReference type="SUPFAM" id="SSF53955">
    <property type="entry name" value="Lysozyme-like"/>
    <property type="match status" value="1"/>
</dbReference>
<evidence type="ECO:0000313" key="3">
    <source>
        <dbReference type="EMBL" id="NGP17856.1"/>
    </source>
</evidence>
<organism evidence="3 4">
    <name type="scientific">Devosia aurantiaca</name>
    <dbReference type="NCBI Taxonomy" id="2714858"/>
    <lineage>
        <taxon>Bacteria</taxon>
        <taxon>Pseudomonadati</taxon>
        <taxon>Pseudomonadota</taxon>
        <taxon>Alphaproteobacteria</taxon>
        <taxon>Hyphomicrobiales</taxon>
        <taxon>Devosiaceae</taxon>
        <taxon>Devosia</taxon>
    </lineage>
</organism>
<feature type="domain" description="Transglycosylase SLT" evidence="2">
    <location>
        <begin position="17"/>
        <end position="68"/>
    </location>
</feature>
<dbReference type="EMBL" id="JAALFG010000002">
    <property type="protein sequence ID" value="NGP17856.1"/>
    <property type="molecule type" value="Genomic_DNA"/>
</dbReference>
<reference evidence="3 4" key="2">
    <citation type="submission" date="2020-03" db="EMBL/GenBank/DDBJ databases">
        <title>Devosia chinhatensis sp. nov., isolated from a hexachlorocyclohexane (HCH) dump site in India.</title>
        <authorList>
            <person name="Kumar M."/>
            <person name="Lal R."/>
        </authorList>
    </citation>
    <scope>NUCLEOTIDE SEQUENCE [LARGE SCALE GENOMIC DNA]</scope>
    <source>
        <strain evidence="3 4">H239</strain>
    </source>
</reference>
<dbReference type="Gene3D" id="1.10.530.10">
    <property type="match status" value="1"/>
</dbReference>
<reference evidence="3 4" key="1">
    <citation type="submission" date="2020-02" db="EMBL/GenBank/DDBJ databases">
        <authorList>
            <person name="Khan S.A."/>
            <person name="Jeon C.O."/>
            <person name="Chun B.H."/>
        </authorList>
    </citation>
    <scope>NUCLEOTIDE SEQUENCE [LARGE SCALE GENOMIC DNA]</scope>
    <source>
        <strain evidence="3 4">H239</strain>
    </source>
</reference>
<sequence length="286" mass="31725">MGVQPISVPQSVANALTAAGDRSGVDFSYLLQTAMRESSLNPGARASTSSAVGLFQFLESTWLQVMKQDGPRLGYGNYADRIEVTSSGDYVVRDAGVKAQILKLREDPQIAADLAAAFTRENGEYLRNSFGRMPSPGELYIAHFLGAQGAEKMFRAGLQNPDQVAVNLFPRQAEANRSIFYDQSGHARTIRQVYQVLVAKHEGATSPFAVQQMTGKGRRRCARRSRPCHPGFRRRICLLPDCFGPSRKLWMARRERVKRQARSLPSSIASSVWRPRCSPGQFPTRC</sequence>
<keyword evidence="4" id="KW-1185">Reference proteome</keyword>
<dbReference type="InterPro" id="IPR023346">
    <property type="entry name" value="Lysozyme-like_dom_sf"/>
</dbReference>
<evidence type="ECO:0000256" key="1">
    <source>
        <dbReference type="ARBA" id="ARBA00009387"/>
    </source>
</evidence>
<dbReference type="RefSeq" id="WP_164534104.1">
    <property type="nucleotide sequence ID" value="NZ_JAALFG010000002.1"/>
</dbReference>
<gene>
    <name evidence="3" type="ORF">G5575_09480</name>
</gene>
<evidence type="ECO:0000259" key="2">
    <source>
        <dbReference type="Pfam" id="PF01464"/>
    </source>
</evidence>
<dbReference type="Proteomes" id="UP000474802">
    <property type="component" value="Unassembled WGS sequence"/>
</dbReference>
<comment type="caution">
    <text evidence="3">The sequence shown here is derived from an EMBL/GenBank/DDBJ whole genome shotgun (WGS) entry which is preliminary data.</text>
</comment>
<proteinExistence type="inferred from homology"/>
<evidence type="ECO:0000313" key="4">
    <source>
        <dbReference type="Proteomes" id="UP000474802"/>
    </source>
</evidence>
<dbReference type="Pfam" id="PF01464">
    <property type="entry name" value="SLT"/>
    <property type="match status" value="1"/>
</dbReference>
<dbReference type="InterPro" id="IPR008258">
    <property type="entry name" value="Transglycosylase_SLT_dom_1"/>
</dbReference>
<accession>A0A6M1SMU1</accession>
<name>A0A6M1SMU1_9HYPH</name>
<dbReference type="AlphaFoldDB" id="A0A6M1SMU1"/>
<comment type="similarity">
    <text evidence="1">Belongs to the virb1 family.</text>
</comment>